<evidence type="ECO:0000313" key="2">
    <source>
        <dbReference type="EMBL" id="KAJ9592581.1"/>
    </source>
</evidence>
<evidence type="ECO:0000256" key="1">
    <source>
        <dbReference type="SAM" id="MobiDB-lite"/>
    </source>
</evidence>
<evidence type="ECO:0000313" key="3">
    <source>
        <dbReference type="Proteomes" id="UP001233999"/>
    </source>
</evidence>
<feature type="non-terminal residue" evidence="2">
    <location>
        <position position="59"/>
    </location>
</feature>
<protein>
    <submittedName>
        <fullName evidence="2">Uncharacterized protein</fullName>
    </submittedName>
</protein>
<dbReference type="AlphaFoldDB" id="A0AAD8A523"/>
<organism evidence="2 3">
    <name type="scientific">Diploptera punctata</name>
    <name type="common">Pacific beetle cockroach</name>
    <dbReference type="NCBI Taxonomy" id="6984"/>
    <lineage>
        <taxon>Eukaryota</taxon>
        <taxon>Metazoa</taxon>
        <taxon>Ecdysozoa</taxon>
        <taxon>Arthropoda</taxon>
        <taxon>Hexapoda</taxon>
        <taxon>Insecta</taxon>
        <taxon>Pterygota</taxon>
        <taxon>Neoptera</taxon>
        <taxon>Polyneoptera</taxon>
        <taxon>Dictyoptera</taxon>
        <taxon>Blattodea</taxon>
        <taxon>Blaberoidea</taxon>
        <taxon>Blaberidae</taxon>
        <taxon>Diplopterinae</taxon>
        <taxon>Diploptera</taxon>
    </lineage>
</organism>
<dbReference type="EMBL" id="JASPKZ010003830">
    <property type="protein sequence ID" value="KAJ9592581.1"/>
    <property type="molecule type" value="Genomic_DNA"/>
</dbReference>
<dbReference type="Proteomes" id="UP001233999">
    <property type="component" value="Unassembled WGS sequence"/>
</dbReference>
<gene>
    <name evidence="2" type="ORF">L9F63_015756</name>
</gene>
<keyword evidence="3" id="KW-1185">Reference proteome</keyword>
<feature type="non-terminal residue" evidence="2">
    <location>
        <position position="1"/>
    </location>
</feature>
<reference evidence="2" key="2">
    <citation type="submission" date="2023-05" db="EMBL/GenBank/DDBJ databases">
        <authorList>
            <person name="Fouks B."/>
        </authorList>
    </citation>
    <scope>NUCLEOTIDE SEQUENCE</scope>
    <source>
        <strain evidence="2">Stay&amp;Tobe</strain>
        <tissue evidence="2">Testes</tissue>
    </source>
</reference>
<accession>A0AAD8A523</accession>
<comment type="caution">
    <text evidence="2">The sequence shown here is derived from an EMBL/GenBank/DDBJ whole genome shotgun (WGS) entry which is preliminary data.</text>
</comment>
<name>A0AAD8A523_DIPPU</name>
<reference evidence="2" key="1">
    <citation type="journal article" date="2023" name="IScience">
        <title>Live-bearing cockroach genome reveals convergent evolutionary mechanisms linked to viviparity in insects and beyond.</title>
        <authorList>
            <person name="Fouks B."/>
            <person name="Harrison M.C."/>
            <person name="Mikhailova A.A."/>
            <person name="Marchal E."/>
            <person name="English S."/>
            <person name="Carruthers M."/>
            <person name="Jennings E.C."/>
            <person name="Chiamaka E.L."/>
            <person name="Frigard R.A."/>
            <person name="Pippel M."/>
            <person name="Attardo G.M."/>
            <person name="Benoit J.B."/>
            <person name="Bornberg-Bauer E."/>
            <person name="Tobe S.S."/>
        </authorList>
    </citation>
    <scope>NUCLEOTIDE SEQUENCE</scope>
    <source>
        <strain evidence="2">Stay&amp;Tobe</strain>
    </source>
</reference>
<feature type="region of interest" description="Disordered" evidence="1">
    <location>
        <begin position="40"/>
        <end position="59"/>
    </location>
</feature>
<proteinExistence type="predicted"/>
<sequence>FLSLRFQICCLATAYHHFTSYLSIYNGRNCRQAICDRKPKITNKKGPYPSIHSNSARGQ</sequence>